<evidence type="ECO:0000256" key="5">
    <source>
        <dbReference type="ARBA" id="ARBA00023242"/>
    </source>
</evidence>
<keyword evidence="2" id="KW-0805">Transcription regulation</keyword>
<comment type="caution">
    <text evidence="9">The sequence shown here is derived from an EMBL/GenBank/DDBJ whole genome shotgun (WGS) entry which is preliminary data.</text>
</comment>
<dbReference type="Gene3D" id="2.20.25.80">
    <property type="entry name" value="WRKY domain"/>
    <property type="match status" value="1"/>
</dbReference>
<protein>
    <recommendedName>
        <fullName evidence="8">WRKY domain-containing protein</fullName>
    </recommendedName>
</protein>
<evidence type="ECO:0000313" key="10">
    <source>
        <dbReference type="Proteomes" id="UP000655225"/>
    </source>
</evidence>
<reference evidence="9 10" key="1">
    <citation type="submission" date="2020-04" db="EMBL/GenBank/DDBJ databases">
        <title>Plant Genome Project.</title>
        <authorList>
            <person name="Zhang R.-G."/>
        </authorList>
    </citation>
    <scope>NUCLEOTIDE SEQUENCE [LARGE SCALE GENOMIC DNA]</scope>
    <source>
        <strain evidence="9">YNK0</strain>
        <tissue evidence="9">Leaf</tissue>
    </source>
</reference>
<feature type="region of interest" description="Disordered" evidence="7">
    <location>
        <begin position="228"/>
        <end position="251"/>
    </location>
</feature>
<dbReference type="AlphaFoldDB" id="A0A834YG88"/>
<dbReference type="PROSITE" id="PS50811">
    <property type="entry name" value="WRKY"/>
    <property type="match status" value="1"/>
</dbReference>
<proteinExistence type="inferred from homology"/>
<dbReference type="InterPro" id="IPR003657">
    <property type="entry name" value="WRKY_dom"/>
</dbReference>
<evidence type="ECO:0000256" key="7">
    <source>
        <dbReference type="SAM" id="MobiDB-lite"/>
    </source>
</evidence>
<dbReference type="GO" id="GO:0009751">
    <property type="term" value="P:response to salicylic acid"/>
    <property type="evidence" value="ECO:0007669"/>
    <property type="project" value="UniProtKB-ARBA"/>
</dbReference>
<evidence type="ECO:0000256" key="4">
    <source>
        <dbReference type="ARBA" id="ARBA00023163"/>
    </source>
</evidence>
<evidence type="ECO:0000256" key="2">
    <source>
        <dbReference type="ARBA" id="ARBA00023015"/>
    </source>
</evidence>
<keyword evidence="10" id="KW-1185">Reference proteome</keyword>
<dbReference type="OMA" id="CANGNHA"/>
<keyword evidence="3" id="KW-0238">DNA-binding</keyword>
<evidence type="ECO:0000313" key="9">
    <source>
        <dbReference type="EMBL" id="KAF8379670.1"/>
    </source>
</evidence>
<dbReference type="PANTHER" id="PTHR32096:SF133">
    <property type="entry name" value="WRKY TRANSCRIPTION FACTOR 41-RELATED"/>
    <property type="match status" value="1"/>
</dbReference>
<dbReference type="EMBL" id="JABCRI010000022">
    <property type="protein sequence ID" value="KAF8379670.1"/>
    <property type="molecule type" value="Genomic_DNA"/>
</dbReference>
<comment type="subcellular location">
    <subcellularLocation>
        <location evidence="1">Nucleus</location>
    </subcellularLocation>
</comment>
<keyword evidence="4" id="KW-0804">Transcription</keyword>
<dbReference type="OrthoDB" id="1888929at2759"/>
<dbReference type="GO" id="GO:0010193">
    <property type="term" value="P:response to ozone"/>
    <property type="evidence" value="ECO:0007669"/>
    <property type="project" value="UniProtKB-ARBA"/>
</dbReference>
<dbReference type="GO" id="GO:0005634">
    <property type="term" value="C:nucleus"/>
    <property type="evidence" value="ECO:0007669"/>
    <property type="project" value="UniProtKB-SubCell"/>
</dbReference>
<dbReference type="Proteomes" id="UP000655225">
    <property type="component" value="Unassembled WGS sequence"/>
</dbReference>
<feature type="compositionally biased region" description="Low complexity" evidence="7">
    <location>
        <begin position="106"/>
        <end position="115"/>
    </location>
</feature>
<accession>A0A834YG88</accession>
<dbReference type="FunFam" id="2.20.25.80:FF:000009">
    <property type="entry name" value="WRKY transcription factor 53"/>
    <property type="match status" value="1"/>
</dbReference>
<gene>
    <name evidence="9" type="ORF">HHK36_029114</name>
</gene>
<evidence type="ECO:0000259" key="8">
    <source>
        <dbReference type="PROSITE" id="PS50811"/>
    </source>
</evidence>
<feature type="compositionally biased region" description="Basic and acidic residues" evidence="7">
    <location>
        <begin position="116"/>
        <end position="132"/>
    </location>
</feature>
<name>A0A834YG88_TETSI</name>
<evidence type="ECO:0000256" key="3">
    <source>
        <dbReference type="ARBA" id="ARBA00023125"/>
    </source>
</evidence>
<comment type="similarity">
    <text evidence="6">Belongs to the WRKY group III family.</text>
</comment>
<feature type="region of interest" description="Disordered" evidence="7">
    <location>
        <begin position="90"/>
        <end position="140"/>
    </location>
</feature>
<dbReference type="PANTHER" id="PTHR32096">
    <property type="entry name" value="WRKY TRANSCRIPTION FACTOR 30-RELATED-RELATED"/>
    <property type="match status" value="1"/>
</dbReference>
<feature type="domain" description="WRKY" evidence="8">
    <location>
        <begin position="154"/>
        <end position="217"/>
    </location>
</feature>
<dbReference type="Pfam" id="PF03106">
    <property type="entry name" value="WRKY"/>
    <property type="match status" value="1"/>
</dbReference>
<evidence type="ECO:0000256" key="1">
    <source>
        <dbReference type="ARBA" id="ARBA00004123"/>
    </source>
</evidence>
<organism evidence="9 10">
    <name type="scientific">Tetracentron sinense</name>
    <name type="common">Spur-leaf</name>
    <dbReference type="NCBI Taxonomy" id="13715"/>
    <lineage>
        <taxon>Eukaryota</taxon>
        <taxon>Viridiplantae</taxon>
        <taxon>Streptophyta</taxon>
        <taxon>Embryophyta</taxon>
        <taxon>Tracheophyta</taxon>
        <taxon>Spermatophyta</taxon>
        <taxon>Magnoliopsida</taxon>
        <taxon>Trochodendrales</taxon>
        <taxon>Trochodendraceae</taxon>
        <taxon>Tetracentron</taxon>
    </lineage>
</organism>
<dbReference type="SUPFAM" id="SSF118290">
    <property type="entry name" value="WRKY DNA-binding domain"/>
    <property type="match status" value="1"/>
</dbReference>
<keyword evidence="5" id="KW-0539">Nucleus</keyword>
<dbReference type="SMART" id="SM00774">
    <property type="entry name" value="WRKY"/>
    <property type="match status" value="1"/>
</dbReference>
<feature type="compositionally biased region" description="Basic and acidic residues" evidence="7">
    <location>
        <begin position="233"/>
        <end position="244"/>
    </location>
</feature>
<sequence length="388" mass="43756">MFVASVSLAFEASHLPFGLAIIFDLECPFFKMENSRDCERKTLVNELIQGRELVKQLRVHLNSSSHETAEFLVEKIISSYEKALHILKRGGSVGEPQPTGGHTGMSESPRSLSDSPRSEDSDPDSKDQDHKDASKKRKTAPRWIKHVRVCSETGIEGPLDDGYNWRKYGQKDILGAKYPRGYFRCSHRNVQGCLATKQVQRSDEDPWIFEITYRGKHTCTQASHLIQASASSEKQEPKQNKDYNHQQQQTERQTQEILMNFRTGLTVKTELLDIPEQTCPSFSFPPSTSTGFLKAENHIFSPSTLNNNFMGSFSPPFISPTTSESNYYSDRMNIYGGDHNSQPPEYDLTEIISAATSTTSTPIVNFDFTPDPAEFNPSFPFDTPGFFP</sequence>
<dbReference type="GO" id="GO:0010150">
    <property type="term" value="P:leaf senescence"/>
    <property type="evidence" value="ECO:0007669"/>
    <property type="project" value="UniProtKB-ARBA"/>
</dbReference>
<dbReference type="GO" id="GO:0003700">
    <property type="term" value="F:DNA-binding transcription factor activity"/>
    <property type="evidence" value="ECO:0007669"/>
    <property type="project" value="InterPro"/>
</dbReference>
<dbReference type="GO" id="GO:0042542">
    <property type="term" value="P:response to hydrogen peroxide"/>
    <property type="evidence" value="ECO:0007669"/>
    <property type="project" value="UniProtKB-ARBA"/>
</dbReference>
<dbReference type="GO" id="GO:0000976">
    <property type="term" value="F:transcription cis-regulatory region binding"/>
    <property type="evidence" value="ECO:0007669"/>
    <property type="project" value="TreeGrafter"/>
</dbReference>
<dbReference type="InterPro" id="IPR036576">
    <property type="entry name" value="WRKY_dom_sf"/>
</dbReference>
<dbReference type="InterPro" id="IPR044810">
    <property type="entry name" value="WRKY_plant"/>
</dbReference>
<evidence type="ECO:0000256" key="6">
    <source>
        <dbReference type="ARBA" id="ARBA00060850"/>
    </source>
</evidence>